<comment type="caution">
    <text evidence="7">The sequence shown here is derived from an EMBL/GenBank/DDBJ whole genome shotgun (WGS) entry which is preliminary data.</text>
</comment>
<dbReference type="SUPFAM" id="SSF55811">
    <property type="entry name" value="Nudix"/>
    <property type="match status" value="1"/>
</dbReference>
<dbReference type="GO" id="GO:0016787">
    <property type="term" value="F:hydrolase activity"/>
    <property type="evidence" value="ECO:0007669"/>
    <property type="project" value="UniProtKB-KW"/>
</dbReference>
<sequence length="293" mass="32781">MSPTARVSRDVPDHLPDVLAAGAVVIHRDAVLLVHRPRYDDWSFPKGKLDRGELAPVAAVREVGEETGVRVRLGAPLSSQRYPNGSRMKTVFYWHGRVVGDPGVEDYVVNEEIDEVAWVPLSKARKRLSHTFDHDTLEEALSTEWRTRSLIVVRHSHARTRKSWRKDDRLRPLLAEGHRQAARLVPLLHAYAPTRLVSSSSVRCVQTLTPYAESCGWPLQRTDALSEEDATVESVVEVVDELLDGKESAVLCTHRPVLPAVLDALGVDTEKLAPGELVVVHHRKGKVTAFERY</sequence>
<dbReference type="InterPro" id="IPR013078">
    <property type="entry name" value="His_Pase_superF_clade-1"/>
</dbReference>
<evidence type="ECO:0000256" key="5">
    <source>
        <dbReference type="RuleBase" id="RU003476"/>
    </source>
</evidence>
<dbReference type="CDD" id="cd03673">
    <property type="entry name" value="NUDIX_Ap6A_hydrolase"/>
    <property type="match status" value="1"/>
</dbReference>
<dbReference type="SUPFAM" id="SSF53254">
    <property type="entry name" value="Phosphoglycerate mutase-like"/>
    <property type="match status" value="1"/>
</dbReference>
<dbReference type="InterPro" id="IPR020084">
    <property type="entry name" value="NUDIX_hydrolase_CS"/>
</dbReference>
<evidence type="ECO:0000256" key="4">
    <source>
        <dbReference type="ARBA" id="ARBA00022842"/>
    </source>
</evidence>
<dbReference type="Proteomes" id="UP000660668">
    <property type="component" value="Unassembled WGS sequence"/>
</dbReference>
<evidence type="ECO:0000256" key="2">
    <source>
        <dbReference type="ARBA" id="ARBA00005582"/>
    </source>
</evidence>
<keyword evidence="8" id="KW-1185">Reference proteome</keyword>
<organism evidence="7 8">
    <name type="scientific">Nocardioides agariphilus</name>
    <dbReference type="NCBI Taxonomy" id="433664"/>
    <lineage>
        <taxon>Bacteria</taxon>
        <taxon>Bacillati</taxon>
        <taxon>Actinomycetota</taxon>
        <taxon>Actinomycetes</taxon>
        <taxon>Propionibacteriales</taxon>
        <taxon>Nocardioidaceae</taxon>
        <taxon>Nocardioides</taxon>
    </lineage>
</organism>
<dbReference type="RefSeq" id="WP_194696975.1">
    <property type="nucleotide sequence ID" value="NZ_JADKPO010000017.1"/>
</dbReference>
<evidence type="ECO:0000256" key="3">
    <source>
        <dbReference type="ARBA" id="ARBA00022801"/>
    </source>
</evidence>
<dbReference type="PANTHER" id="PTHR43222">
    <property type="entry name" value="NUDIX HYDROLASE 23"/>
    <property type="match status" value="1"/>
</dbReference>
<evidence type="ECO:0000256" key="1">
    <source>
        <dbReference type="ARBA" id="ARBA00001946"/>
    </source>
</evidence>
<feature type="domain" description="Nudix hydrolase" evidence="6">
    <location>
        <begin position="16"/>
        <end position="141"/>
    </location>
</feature>
<reference evidence="7" key="1">
    <citation type="submission" date="2020-11" db="EMBL/GenBank/DDBJ databases">
        <title>Nocardioides cynanchi sp. nov., isolated from soil of rhizosphere of Cynanchum wilfordii.</title>
        <authorList>
            <person name="Lee J.-S."/>
            <person name="Suh M.K."/>
            <person name="Kim J.-S."/>
        </authorList>
    </citation>
    <scope>NUCLEOTIDE SEQUENCE</scope>
    <source>
        <strain evidence="7">KCTC 19276</strain>
    </source>
</reference>
<dbReference type="Gene3D" id="3.40.50.1240">
    <property type="entry name" value="Phosphoglycerate mutase-like"/>
    <property type="match status" value="1"/>
</dbReference>
<evidence type="ECO:0000259" key="6">
    <source>
        <dbReference type="PROSITE" id="PS51462"/>
    </source>
</evidence>
<comment type="cofactor">
    <cofactor evidence="1">
        <name>Mg(2+)</name>
        <dbReference type="ChEBI" id="CHEBI:18420"/>
    </cofactor>
</comment>
<dbReference type="PANTHER" id="PTHR43222:SF9">
    <property type="entry name" value="8-OXO-(D)GTP PHOSPHATASE"/>
    <property type="match status" value="1"/>
</dbReference>
<dbReference type="Gene3D" id="3.90.79.10">
    <property type="entry name" value="Nucleoside Triphosphate Pyrophosphohydrolase"/>
    <property type="match status" value="1"/>
</dbReference>
<keyword evidence="4" id="KW-0460">Magnesium</keyword>
<dbReference type="InterPro" id="IPR015797">
    <property type="entry name" value="NUDIX_hydrolase-like_dom_sf"/>
</dbReference>
<proteinExistence type="inferred from homology"/>
<evidence type="ECO:0000313" key="8">
    <source>
        <dbReference type="Proteomes" id="UP000660668"/>
    </source>
</evidence>
<dbReference type="Pfam" id="PF00300">
    <property type="entry name" value="His_Phos_1"/>
    <property type="match status" value="1"/>
</dbReference>
<dbReference type="PROSITE" id="PS51462">
    <property type="entry name" value="NUDIX"/>
    <property type="match status" value="1"/>
</dbReference>
<dbReference type="AlphaFoldDB" id="A0A930YJ58"/>
<dbReference type="SMART" id="SM00855">
    <property type="entry name" value="PGAM"/>
    <property type="match status" value="1"/>
</dbReference>
<evidence type="ECO:0000313" key="7">
    <source>
        <dbReference type="EMBL" id="MBF4768823.1"/>
    </source>
</evidence>
<dbReference type="PROSITE" id="PS00893">
    <property type="entry name" value="NUDIX_BOX"/>
    <property type="match status" value="1"/>
</dbReference>
<dbReference type="InterPro" id="IPR000086">
    <property type="entry name" value="NUDIX_hydrolase_dom"/>
</dbReference>
<dbReference type="InterPro" id="IPR029033">
    <property type="entry name" value="His_PPase_superfam"/>
</dbReference>
<keyword evidence="3 5" id="KW-0378">Hydrolase</keyword>
<name>A0A930YJ58_9ACTN</name>
<accession>A0A930YJ58</accession>
<protein>
    <submittedName>
        <fullName evidence="7">NUDIX hydrolase</fullName>
    </submittedName>
</protein>
<comment type="similarity">
    <text evidence="2 5">Belongs to the Nudix hydrolase family.</text>
</comment>
<dbReference type="Pfam" id="PF00293">
    <property type="entry name" value="NUDIX"/>
    <property type="match status" value="1"/>
</dbReference>
<dbReference type="PRINTS" id="PR00502">
    <property type="entry name" value="NUDIXFAMILY"/>
</dbReference>
<dbReference type="InterPro" id="IPR020476">
    <property type="entry name" value="Nudix_hydrolase"/>
</dbReference>
<dbReference type="CDD" id="cd07067">
    <property type="entry name" value="HP_PGM_like"/>
    <property type="match status" value="1"/>
</dbReference>
<dbReference type="EMBL" id="JADKPO010000017">
    <property type="protein sequence ID" value="MBF4768823.1"/>
    <property type="molecule type" value="Genomic_DNA"/>
</dbReference>
<gene>
    <name evidence="7" type="ORF">ISU10_13740</name>
</gene>